<dbReference type="InterPro" id="IPR002513">
    <property type="entry name" value="Tn3_Tnp_DDE_dom"/>
</dbReference>
<gene>
    <name evidence="2" type="ORF">MUN79_29150</name>
</gene>
<dbReference type="Pfam" id="PF01526">
    <property type="entry name" value="DDE_Tnp_Tn3"/>
    <property type="match status" value="1"/>
</dbReference>
<protein>
    <submittedName>
        <fullName evidence="2">Transposase</fullName>
    </submittedName>
</protein>
<evidence type="ECO:0000313" key="3">
    <source>
        <dbReference type="Proteomes" id="UP000831796"/>
    </source>
</evidence>
<dbReference type="GO" id="GO:0006313">
    <property type="term" value="P:DNA transposition"/>
    <property type="evidence" value="ECO:0007669"/>
    <property type="project" value="InterPro"/>
</dbReference>
<sequence length="44" mass="5240">MLQAHGQLIRARFILRYLQSQPLHQRIHAQLNKGEEPHALRAWL</sequence>
<dbReference type="RefSeq" id="WP_244678471.1">
    <property type="nucleotide sequence ID" value="NZ_CP095047.1"/>
</dbReference>
<keyword evidence="2" id="KW-0614">Plasmid</keyword>
<name>A0A8T9QG52_9BACT</name>
<dbReference type="Proteomes" id="UP000831796">
    <property type="component" value="Plasmid unnamed1"/>
</dbReference>
<proteinExistence type="predicted"/>
<evidence type="ECO:0000313" key="2">
    <source>
        <dbReference type="EMBL" id="UOQ75138.1"/>
    </source>
</evidence>
<keyword evidence="3" id="KW-1185">Reference proteome</keyword>
<accession>A0A8T9QG52</accession>
<dbReference type="EMBL" id="CP095047">
    <property type="protein sequence ID" value="UOQ75138.1"/>
    <property type="molecule type" value="Genomic_DNA"/>
</dbReference>
<dbReference type="KEGG" id="hcu:MUN79_29150"/>
<reference evidence="2" key="1">
    <citation type="submission" date="2022-04" db="EMBL/GenBank/DDBJ databases">
        <title>Hymenobacter sp. isolated from the air.</title>
        <authorList>
            <person name="Won M."/>
            <person name="Lee C.-M."/>
            <person name="Woen H.-Y."/>
            <person name="Kwon S.-W."/>
        </authorList>
    </citation>
    <scope>NUCLEOTIDE SEQUENCE</scope>
    <source>
        <strain evidence="2">5116S-3</strain>
        <plasmid evidence="2">unnamed1</plasmid>
    </source>
</reference>
<evidence type="ECO:0000259" key="1">
    <source>
        <dbReference type="Pfam" id="PF01526"/>
    </source>
</evidence>
<dbReference type="AlphaFoldDB" id="A0A8T9QG52"/>
<organism evidence="2 3">
    <name type="scientific">Hymenobacter cellulosilyticus</name>
    <dbReference type="NCBI Taxonomy" id="2932248"/>
    <lineage>
        <taxon>Bacteria</taxon>
        <taxon>Pseudomonadati</taxon>
        <taxon>Bacteroidota</taxon>
        <taxon>Cytophagia</taxon>
        <taxon>Cytophagales</taxon>
        <taxon>Hymenobacteraceae</taxon>
        <taxon>Hymenobacter</taxon>
    </lineage>
</organism>
<geneLocation type="plasmid" evidence="2 3">
    <name>unnamed1</name>
</geneLocation>
<dbReference type="GO" id="GO:0004803">
    <property type="term" value="F:transposase activity"/>
    <property type="evidence" value="ECO:0007669"/>
    <property type="project" value="InterPro"/>
</dbReference>
<feature type="domain" description="Tn3 transposase DDE" evidence="1">
    <location>
        <begin position="2"/>
        <end position="44"/>
    </location>
</feature>